<sequence>MLKNLTKPPKGYLYKWGGVLVIVGVLQKVERCTHLYKWVYLVTIQQIPTSEVPKGYFKQKMNRVKREVAPSVEAGPSCV</sequence>
<name>A0A023BTW5_9FLAO</name>
<evidence type="ECO:0000313" key="1">
    <source>
        <dbReference type="EMBL" id="EZH73384.1"/>
    </source>
</evidence>
<protein>
    <submittedName>
        <fullName evidence="1">Uncharacterized protein</fullName>
    </submittedName>
</protein>
<dbReference type="Proteomes" id="UP000023541">
    <property type="component" value="Unassembled WGS sequence"/>
</dbReference>
<comment type="caution">
    <text evidence="1">The sequence shown here is derived from an EMBL/GenBank/DDBJ whole genome shotgun (WGS) entry which is preliminary data.</text>
</comment>
<gene>
    <name evidence="1" type="ORF">ATO12_15700</name>
</gene>
<dbReference type="EMBL" id="AQRA01000005">
    <property type="protein sequence ID" value="EZH73384.1"/>
    <property type="molecule type" value="Genomic_DNA"/>
</dbReference>
<keyword evidence="2" id="KW-1185">Reference proteome</keyword>
<dbReference type="AlphaFoldDB" id="A0A023BTW5"/>
<proteinExistence type="predicted"/>
<evidence type="ECO:0000313" key="2">
    <source>
        <dbReference type="Proteomes" id="UP000023541"/>
    </source>
</evidence>
<reference evidence="1 2" key="1">
    <citation type="submission" date="2014-04" db="EMBL/GenBank/DDBJ databases">
        <title>Aquimarina sp. 22II-S11-z7 Genome Sequencing.</title>
        <authorList>
            <person name="Lai Q."/>
        </authorList>
    </citation>
    <scope>NUCLEOTIDE SEQUENCE [LARGE SCALE GENOMIC DNA]</scope>
    <source>
        <strain evidence="1 2">22II-S11-z7</strain>
    </source>
</reference>
<accession>A0A023BTW5</accession>
<organism evidence="1 2">
    <name type="scientific">Aquimarina atlantica</name>
    <dbReference type="NCBI Taxonomy" id="1317122"/>
    <lineage>
        <taxon>Bacteria</taxon>
        <taxon>Pseudomonadati</taxon>
        <taxon>Bacteroidota</taxon>
        <taxon>Flavobacteriia</taxon>
        <taxon>Flavobacteriales</taxon>
        <taxon>Flavobacteriaceae</taxon>
        <taxon>Aquimarina</taxon>
    </lineage>
</organism>